<evidence type="ECO:0000256" key="3">
    <source>
        <dbReference type="ARBA" id="ARBA00022517"/>
    </source>
</evidence>
<name>A0A9P6AI13_9AGAM</name>
<dbReference type="Gene3D" id="3.40.50.300">
    <property type="entry name" value="P-loop containing nucleotide triphosphate hydrolases"/>
    <property type="match status" value="2"/>
</dbReference>
<dbReference type="InterPro" id="IPR044764">
    <property type="entry name" value="DDX52/Rok1_DEADc"/>
</dbReference>
<dbReference type="PANTHER" id="PTHR47959">
    <property type="entry name" value="ATP-DEPENDENT RNA HELICASE RHLE-RELATED"/>
    <property type="match status" value="1"/>
</dbReference>
<keyword evidence="4 13" id="KW-0547">Nucleotide-binding</keyword>
<accession>A0A9P6AI13</accession>
<feature type="domain" description="DEAD-box RNA helicase Q" evidence="17">
    <location>
        <begin position="145"/>
        <end position="173"/>
    </location>
</feature>
<keyword evidence="5 13" id="KW-0378">Hydrolase</keyword>
<evidence type="ECO:0000256" key="1">
    <source>
        <dbReference type="ARBA" id="ARBA00004123"/>
    </source>
</evidence>
<dbReference type="CDD" id="cd18787">
    <property type="entry name" value="SF2_C_DEAD"/>
    <property type="match status" value="1"/>
</dbReference>
<dbReference type="SUPFAM" id="SSF52540">
    <property type="entry name" value="P-loop containing nucleoside triphosphate hydrolases"/>
    <property type="match status" value="1"/>
</dbReference>
<feature type="region of interest" description="Disordered" evidence="14">
    <location>
        <begin position="26"/>
        <end position="48"/>
    </location>
</feature>
<keyword evidence="7 13" id="KW-0067">ATP-binding</keyword>
<keyword evidence="8" id="KW-0694">RNA-binding</keyword>
<keyword evidence="9" id="KW-0539">Nucleus</keyword>
<evidence type="ECO:0000256" key="13">
    <source>
        <dbReference type="RuleBase" id="RU000492"/>
    </source>
</evidence>
<feature type="region of interest" description="Disordered" evidence="14">
    <location>
        <begin position="561"/>
        <end position="601"/>
    </location>
</feature>
<dbReference type="InterPro" id="IPR014001">
    <property type="entry name" value="Helicase_ATP-bd"/>
</dbReference>
<proteinExistence type="inferred from homology"/>
<dbReference type="InterPro" id="IPR000629">
    <property type="entry name" value="RNA-helicase_DEAD-box_CS"/>
</dbReference>
<evidence type="ECO:0000259" key="16">
    <source>
        <dbReference type="PROSITE" id="PS51194"/>
    </source>
</evidence>
<dbReference type="PROSITE" id="PS51194">
    <property type="entry name" value="HELICASE_CTER"/>
    <property type="match status" value="1"/>
</dbReference>
<feature type="domain" description="Helicase ATP-binding" evidence="15">
    <location>
        <begin position="176"/>
        <end position="358"/>
    </location>
</feature>
<dbReference type="InterPro" id="IPR050079">
    <property type="entry name" value="DEAD_box_RNA_helicase"/>
</dbReference>
<dbReference type="InterPro" id="IPR011545">
    <property type="entry name" value="DEAD/DEAH_box_helicase_dom"/>
</dbReference>
<dbReference type="PROSITE" id="PS00039">
    <property type="entry name" value="DEAD_ATP_HELICASE"/>
    <property type="match status" value="1"/>
</dbReference>
<dbReference type="PROSITE" id="PS51192">
    <property type="entry name" value="HELICASE_ATP_BIND_1"/>
    <property type="match status" value="1"/>
</dbReference>
<evidence type="ECO:0000256" key="4">
    <source>
        <dbReference type="ARBA" id="ARBA00022741"/>
    </source>
</evidence>
<evidence type="ECO:0000256" key="7">
    <source>
        <dbReference type="ARBA" id="ARBA00022840"/>
    </source>
</evidence>
<feature type="short sequence motif" description="Q motif" evidence="12">
    <location>
        <begin position="145"/>
        <end position="173"/>
    </location>
</feature>
<evidence type="ECO:0000256" key="10">
    <source>
        <dbReference type="ARBA" id="ARBA00024355"/>
    </source>
</evidence>
<dbReference type="GO" id="GO:0005634">
    <property type="term" value="C:nucleus"/>
    <property type="evidence" value="ECO:0007669"/>
    <property type="project" value="UniProtKB-SubCell"/>
</dbReference>
<feature type="domain" description="Helicase C-terminal" evidence="16">
    <location>
        <begin position="386"/>
        <end position="530"/>
    </location>
</feature>
<dbReference type="Proteomes" id="UP000886523">
    <property type="component" value="Unassembled WGS sequence"/>
</dbReference>
<dbReference type="GO" id="GO:0005524">
    <property type="term" value="F:ATP binding"/>
    <property type="evidence" value="ECO:0007669"/>
    <property type="project" value="UniProtKB-KW"/>
</dbReference>
<organism evidence="18 19">
    <name type="scientific">Hydnum rufescens UP504</name>
    <dbReference type="NCBI Taxonomy" id="1448309"/>
    <lineage>
        <taxon>Eukaryota</taxon>
        <taxon>Fungi</taxon>
        <taxon>Dikarya</taxon>
        <taxon>Basidiomycota</taxon>
        <taxon>Agaricomycotina</taxon>
        <taxon>Agaricomycetes</taxon>
        <taxon>Cantharellales</taxon>
        <taxon>Hydnaceae</taxon>
        <taxon>Hydnum</taxon>
    </lineage>
</organism>
<comment type="catalytic activity">
    <reaction evidence="11">
        <text>ATP + H2O = ADP + phosphate + H(+)</text>
        <dbReference type="Rhea" id="RHEA:13065"/>
        <dbReference type="ChEBI" id="CHEBI:15377"/>
        <dbReference type="ChEBI" id="CHEBI:15378"/>
        <dbReference type="ChEBI" id="CHEBI:30616"/>
        <dbReference type="ChEBI" id="CHEBI:43474"/>
        <dbReference type="ChEBI" id="CHEBI:456216"/>
        <dbReference type="EC" id="3.6.4.13"/>
    </reaction>
</comment>
<keyword evidence="6 13" id="KW-0347">Helicase</keyword>
<evidence type="ECO:0000256" key="14">
    <source>
        <dbReference type="SAM" id="MobiDB-lite"/>
    </source>
</evidence>
<comment type="caution">
    <text evidence="18">The sequence shown here is derived from an EMBL/GenBank/DDBJ whole genome shotgun (WGS) entry which is preliminary data.</text>
</comment>
<dbReference type="EC" id="3.6.4.13" evidence="2"/>
<evidence type="ECO:0000256" key="6">
    <source>
        <dbReference type="ARBA" id="ARBA00022806"/>
    </source>
</evidence>
<dbReference type="SMART" id="SM00490">
    <property type="entry name" value="HELICc"/>
    <property type="match status" value="1"/>
</dbReference>
<dbReference type="EMBL" id="MU129123">
    <property type="protein sequence ID" value="KAF9506098.1"/>
    <property type="molecule type" value="Genomic_DNA"/>
</dbReference>
<dbReference type="AlphaFoldDB" id="A0A9P6AI13"/>
<evidence type="ECO:0000313" key="18">
    <source>
        <dbReference type="EMBL" id="KAF9506098.1"/>
    </source>
</evidence>
<protein>
    <recommendedName>
        <fullName evidence="2">RNA helicase</fullName>
        <ecNumber evidence="2">3.6.4.13</ecNumber>
    </recommendedName>
</protein>
<feature type="compositionally biased region" description="Basic and acidic residues" evidence="14">
    <location>
        <begin position="79"/>
        <end position="96"/>
    </location>
</feature>
<keyword evidence="3" id="KW-0690">Ribosome biogenesis</keyword>
<evidence type="ECO:0000256" key="8">
    <source>
        <dbReference type="ARBA" id="ARBA00022884"/>
    </source>
</evidence>
<evidence type="ECO:0000313" key="19">
    <source>
        <dbReference type="Proteomes" id="UP000886523"/>
    </source>
</evidence>
<evidence type="ECO:0000256" key="5">
    <source>
        <dbReference type="ARBA" id="ARBA00022801"/>
    </source>
</evidence>
<evidence type="ECO:0000256" key="12">
    <source>
        <dbReference type="PROSITE-ProRule" id="PRU00552"/>
    </source>
</evidence>
<evidence type="ECO:0000256" key="11">
    <source>
        <dbReference type="ARBA" id="ARBA00047984"/>
    </source>
</evidence>
<dbReference type="GO" id="GO:0016787">
    <property type="term" value="F:hydrolase activity"/>
    <property type="evidence" value="ECO:0007669"/>
    <property type="project" value="UniProtKB-KW"/>
</dbReference>
<dbReference type="Pfam" id="PF00271">
    <property type="entry name" value="Helicase_C"/>
    <property type="match status" value="1"/>
</dbReference>
<dbReference type="Pfam" id="PF00270">
    <property type="entry name" value="DEAD"/>
    <property type="match status" value="1"/>
</dbReference>
<dbReference type="CDD" id="cd17957">
    <property type="entry name" value="DEADc_DDX52"/>
    <property type="match status" value="1"/>
</dbReference>
<dbReference type="InterPro" id="IPR014014">
    <property type="entry name" value="RNA_helicase_DEAD_Q_motif"/>
</dbReference>
<feature type="region of interest" description="Disordered" evidence="14">
    <location>
        <begin position="67"/>
        <end position="142"/>
    </location>
</feature>
<dbReference type="InterPro" id="IPR027417">
    <property type="entry name" value="P-loop_NTPase"/>
</dbReference>
<dbReference type="GO" id="GO:0005829">
    <property type="term" value="C:cytosol"/>
    <property type="evidence" value="ECO:0007669"/>
    <property type="project" value="TreeGrafter"/>
</dbReference>
<dbReference type="GO" id="GO:0003724">
    <property type="term" value="F:RNA helicase activity"/>
    <property type="evidence" value="ECO:0007669"/>
    <property type="project" value="UniProtKB-EC"/>
</dbReference>
<feature type="compositionally biased region" description="Basic and acidic residues" evidence="14">
    <location>
        <begin position="585"/>
        <end position="601"/>
    </location>
</feature>
<dbReference type="OrthoDB" id="360161at2759"/>
<keyword evidence="19" id="KW-1185">Reference proteome</keyword>
<gene>
    <name evidence="18" type="ORF">BS47DRAFT_1333949</name>
</gene>
<evidence type="ECO:0000259" key="15">
    <source>
        <dbReference type="PROSITE" id="PS51192"/>
    </source>
</evidence>
<sequence>MEAFHLLSRGGAKFNKKRFSKDLQLFHSKSSSSSSDSKASTEKTLDGLKTGELPVELDFFKYAPASGSGSGGAGAGLKAKSEAIAKEQDDQREVADRSAPSSPTGKKRKRDAGEDSAPASAPVTLRHKIATTGSNVPPPIERFSDLSDRYRIPPLLLKNLSEHGYTTPTGIQTQGIPILLESRDLAAISPTGTGKTLSYLFPIFAHLSVPSSSRTAESASTGAGVRALILSPTRELAGQIYNESLKLAQGRKWRIVLYSKATGATLAQKEVRDKIDIIISTPLRLVSALKQGTIELKNVRQMVFDEADRLLEQGFLPQIEEIIGACTHPNLRKAVFSATLPAGVESIAKSFLFDPIRVVVGLKDAAAASIKQSLVYVGSESGKLSTLRQLLASSPPLPLLVFVQSRERAAELHQELLYDGVAVDVLHAEMTAKQREESVSRMRQGLTWVMVCTEVMARGMDFGGLRGVLNYDFPQSVQSYIHRIGRTGRAGREGDAITYFTDADAPYLKSIANVVHSSGWPVPSWMLALPKPSKIKRRVLKKMPVERKDIGVVAGRGIGKGDAVRRRDMVRASKRRKASGDVPGDGERGKDAKGRRSEGEE</sequence>
<evidence type="ECO:0000259" key="17">
    <source>
        <dbReference type="PROSITE" id="PS51195"/>
    </source>
</evidence>
<comment type="similarity">
    <text evidence="10">Belongs to the DEAD box helicase family. DDX52/ROK1 subfamily.</text>
</comment>
<dbReference type="GO" id="GO:0003723">
    <property type="term" value="F:RNA binding"/>
    <property type="evidence" value="ECO:0007669"/>
    <property type="project" value="UniProtKB-KW"/>
</dbReference>
<comment type="subcellular location">
    <subcellularLocation>
        <location evidence="1">Nucleus</location>
    </subcellularLocation>
</comment>
<feature type="compositionally biased region" description="Low complexity" evidence="14">
    <location>
        <begin position="28"/>
        <end position="38"/>
    </location>
</feature>
<dbReference type="GO" id="GO:0030490">
    <property type="term" value="P:maturation of SSU-rRNA"/>
    <property type="evidence" value="ECO:0007669"/>
    <property type="project" value="InterPro"/>
</dbReference>
<evidence type="ECO:0000256" key="9">
    <source>
        <dbReference type="ARBA" id="ARBA00023242"/>
    </source>
</evidence>
<feature type="compositionally biased region" description="Basic and acidic residues" evidence="14">
    <location>
        <begin position="562"/>
        <end position="571"/>
    </location>
</feature>
<dbReference type="PROSITE" id="PS51195">
    <property type="entry name" value="Q_MOTIF"/>
    <property type="match status" value="1"/>
</dbReference>
<dbReference type="InterPro" id="IPR001650">
    <property type="entry name" value="Helicase_C-like"/>
</dbReference>
<evidence type="ECO:0000256" key="2">
    <source>
        <dbReference type="ARBA" id="ARBA00012552"/>
    </source>
</evidence>
<dbReference type="PANTHER" id="PTHR47959:SF15">
    <property type="entry name" value="RNA HELICASE"/>
    <property type="match status" value="1"/>
</dbReference>
<dbReference type="SMART" id="SM00487">
    <property type="entry name" value="DEXDc"/>
    <property type="match status" value="1"/>
</dbReference>
<reference evidence="18" key="1">
    <citation type="journal article" date="2020" name="Nat. Commun.">
        <title>Large-scale genome sequencing of mycorrhizal fungi provides insights into the early evolution of symbiotic traits.</title>
        <authorList>
            <person name="Miyauchi S."/>
            <person name="Kiss E."/>
            <person name="Kuo A."/>
            <person name="Drula E."/>
            <person name="Kohler A."/>
            <person name="Sanchez-Garcia M."/>
            <person name="Morin E."/>
            <person name="Andreopoulos B."/>
            <person name="Barry K.W."/>
            <person name="Bonito G."/>
            <person name="Buee M."/>
            <person name="Carver A."/>
            <person name="Chen C."/>
            <person name="Cichocki N."/>
            <person name="Clum A."/>
            <person name="Culley D."/>
            <person name="Crous P.W."/>
            <person name="Fauchery L."/>
            <person name="Girlanda M."/>
            <person name="Hayes R.D."/>
            <person name="Keri Z."/>
            <person name="LaButti K."/>
            <person name="Lipzen A."/>
            <person name="Lombard V."/>
            <person name="Magnuson J."/>
            <person name="Maillard F."/>
            <person name="Murat C."/>
            <person name="Nolan M."/>
            <person name="Ohm R.A."/>
            <person name="Pangilinan J."/>
            <person name="Pereira M.F."/>
            <person name="Perotto S."/>
            <person name="Peter M."/>
            <person name="Pfister S."/>
            <person name="Riley R."/>
            <person name="Sitrit Y."/>
            <person name="Stielow J.B."/>
            <person name="Szollosi G."/>
            <person name="Zifcakova L."/>
            <person name="Stursova M."/>
            <person name="Spatafora J.W."/>
            <person name="Tedersoo L."/>
            <person name="Vaario L.M."/>
            <person name="Yamada A."/>
            <person name="Yan M."/>
            <person name="Wang P."/>
            <person name="Xu J."/>
            <person name="Bruns T."/>
            <person name="Baldrian P."/>
            <person name="Vilgalys R."/>
            <person name="Dunand C."/>
            <person name="Henrissat B."/>
            <person name="Grigoriev I.V."/>
            <person name="Hibbett D."/>
            <person name="Nagy L.G."/>
            <person name="Martin F.M."/>
        </authorList>
    </citation>
    <scope>NUCLEOTIDE SEQUENCE</scope>
    <source>
        <strain evidence="18">UP504</strain>
    </source>
</reference>